<gene>
    <name evidence="14" type="ORF">MSEO_39230</name>
</gene>
<evidence type="ECO:0000256" key="8">
    <source>
        <dbReference type="ARBA" id="ARBA00023098"/>
    </source>
</evidence>
<evidence type="ECO:0000256" key="3">
    <source>
        <dbReference type="ARBA" id="ARBA00009587"/>
    </source>
</evidence>
<evidence type="ECO:0000256" key="6">
    <source>
        <dbReference type="ARBA" id="ARBA00022679"/>
    </source>
</evidence>
<evidence type="ECO:0000256" key="1">
    <source>
        <dbReference type="ARBA" id="ARBA00004771"/>
    </source>
</evidence>
<comment type="pathway">
    <text evidence="1 11">Glycerolipid metabolism; triacylglycerol biosynthesis.</text>
</comment>
<evidence type="ECO:0000256" key="4">
    <source>
        <dbReference type="ARBA" id="ARBA00013244"/>
    </source>
</evidence>
<dbReference type="UniPathway" id="UPA00282"/>
<dbReference type="AlphaFoldDB" id="A0A7I7P4H2"/>
<keyword evidence="6 11" id="KW-0808">Transferase</keyword>
<dbReference type="InterPro" id="IPR009721">
    <property type="entry name" value="O-acyltransferase_WSD1_C"/>
</dbReference>
<dbReference type="GO" id="GO:0019432">
    <property type="term" value="P:triglyceride biosynthetic process"/>
    <property type="evidence" value="ECO:0007669"/>
    <property type="project" value="UniProtKB-UniPathway"/>
</dbReference>
<keyword evidence="7 11" id="KW-0319">Glycerol metabolism</keyword>
<dbReference type="Proteomes" id="UP000466632">
    <property type="component" value="Chromosome"/>
</dbReference>
<evidence type="ECO:0000259" key="12">
    <source>
        <dbReference type="Pfam" id="PF03007"/>
    </source>
</evidence>
<evidence type="ECO:0000313" key="15">
    <source>
        <dbReference type="Proteomes" id="UP000466632"/>
    </source>
</evidence>
<sequence length="464" mass="50914">MRTVQRRDWESTMEPISPTDALFLIGESREHPMHVGSLQLFEPPEDAGPHFVRESYQAMLECTDVQPTFRKHPAFFGGLTNLAWSFDNDVELDYHLRRSALPEPGRVRDLLELASRLHGSLLDRHRPLWEAHLVEGLQDGRYAVYTKYHHSLMDGVSAMRLVQRAFTPDPEDNEVRVPWALGPRKRGGGQKRRSLFERAGGAAASALGLAPSTLKLARAALLEQQLTLPFRAPRSMFNVRIGGARRVAAQSWSLDRIKAVKSATGVTVNDVVLAMCAGALRAYLLEQGALPDAPLTAMVPVNLRKADDDRGGNQVGTFLCNLATDLDDPAGRLEAVSASIRDTKDVFQQLPPVQQLALSAFNIGGLFFGLIPGYLSAASPPFNIVISNVSTGPSEPLYWRGARLDGNYPLSIPLDGQAVNITVTNNADNLDFGLVGCRRSVPHLQRLLGHLETSLKDLERAVGV</sequence>
<evidence type="ECO:0000256" key="9">
    <source>
        <dbReference type="ARBA" id="ARBA00023315"/>
    </source>
</evidence>
<dbReference type="GO" id="GO:0051701">
    <property type="term" value="P:biological process involved in interaction with host"/>
    <property type="evidence" value="ECO:0007669"/>
    <property type="project" value="TreeGrafter"/>
</dbReference>
<reference evidence="14 15" key="1">
    <citation type="journal article" date="2019" name="Emerg. Microbes Infect.">
        <title>Comprehensive subspecies identification of 175 nontuberculous mycobacteria species based on 7547 genomic profiles.</title>
        <authorList>
            <person name="Matsumoto Y."/>
            <person name="Kinjo T."/>
            <person name="Motooka D."/>
            <person name="Nabeya D."/>
            <person name="Jung N."/>
            <person name="Uechi K."/>
            <person name="Horii T."/>
            <person name="Iida T."/>
            <person name="Fujita J."/>
            <person name="Nakamura S."/>
        </authorList>
    </citation>
    <scope>NUCLEOTIDE SEQUENCE [LARGE SCALE GENOMIC DNA]</scope>
    <source>
        <strain evidence="14 15">JCM 16018</strain>
    </source>
</reference>
<dbReference type="SUPFAM" id="SSF52777">
    <property type="entry name" value="CoA-dependent acyltransferases"/>
    <property type="match status" value="2"/>
</dbReference>
<dbReference type="KEGG" id="mseo:MSEO_39230"/>
<comment type="pathway">
    <text evidence="2">Lipid metabolism.</text>
</comment>
<evidence type="ECO:0000259" key="13">
    <source>
        <dbReference type="Pfam" id="PF06974"/>
    </source>
</evidence>
<evidence type="ECO:0000256" key="7">
    <source>
        <dbReference type="ARBA" id="ARBA00022798"/>
    </source>
</evidence>
<keyword evidence="15" id="KW-1185">Reference proteome</keyword>
<accession>A0A7I7P4H2</accession>
<keyword evidence="8 11" id="KW-0443">Lipid metabolism</keyword>
<evidence type="ECO:0000313" key="14">
    <source>
        <dbReference type="EMBL" id="BBY03424.1"/>
    </source>
</evidence>
<dbReference type="PANTHER" id="PTHR31650:SF1">
    <property type="entry name" value="WAX ESTER SYNTHASE_DIACYLGLYCEROL ACYLTRANSFERASE 4-RELATED"/>
    <property type="match status" value="1"/>
</dbReference>
<dbReference type="InterPro" id="IPR014292">
    <property type="entry name" value="Acyl_transf_WS/DGAT"/>
</dbReference>
<keyword evidence="9 11" id="KW-0012">Acyltransferase</keyword>
<dbReference type="Pfam" id="PF06974">
    <property type="entry name" value="WS_DGAT_C"/>
    <property type="match status" value="1"/>
</dbReference>
<dbReference type="EMBL" id="AP022582">
    <property type="protein sequence ID" value="BBY03424.1"/>
    <property type="molecule type" value="Genomic_DNA"/>
</dbReference>
<dbReference type="GO" id="GO:0006071">
    <property type="term" value="P:glycerol metabolic process"/>
    <property type="evidence" value="ECO:0007669"/>
    <property type="project" value="UniProtKB-KW"/>
</dbReference>
<dbReference type="Gene3D" id="3.30.559.30">
    <property type="entry name" value="Nonribosomal peptide synthetase, condensation domain"/>
    <property type="match status" value="1"/>
</dbReference>
<evidence type="ECO:0000256" key="5">
    <source>
        <dbReference type="ARBA" id="ARBA00022516"/>
    </source>
</evidence>
<proteinExistence type="inferred from homology"/>
<dbReference type="InterPro" id="IPR023213">
    <property type="entry name" value="CAT-like_dom_sf"/>
</dbReference>
<evidence type="ECO:0000256" key="2">
    <source>
        <dbReference type="ARBA" id="ARBA00005189"/>
    </source>
</evidence>
<feature type="domain" description="O-acyltransferase WSD1 C-terminal" evidence="13">
    <location>
        <begin position="312"/>
        <end position="458"/>
    </location>
</feature>
<dbReference type="EC" id="2.3.1.20" evidence="4 11"/>
<dbReference type="InterPro" id="IPR045034">
    <property type="entry name" value="O-acyltransferase_WSD1-like"/>
</dbReference>
<dbReference type="PANTHER" id="PTHR31650">
    <property type="entry name" value="O-ACYLTRANSFERASE (WSD1-LIKE) FAMILY PROTEIN"/>
    <property type="match status" value="1"/>
</dbReference>
<dbReference type="NCBIfam" id="TIGR02946">
    <property type="entry name" value="acyl_WS_DGAT"/>
    <property type="match status" value="1"/>
</dbReference>
<dbReference type="Pfam" id="PF03007">
    <property type="entry name" value="WS_DGAT_cat"/>
    <property type="match status" value="1"/>
</dbReference>
<comment type="similarity">
    <text evidence="3 11">Belongs to the long-chain O-acyltransferase family.</text>
</comment>
<organism evidence="14 15">
    <name type="scientific">Mycobacterium seoulense</name>
    <dbReference type="NCBI Taxonomy" id="386911"/>
    <lineage>
        <taxon>Bacteria</taxon>
        <taxon>Bacillati</taxon>
        <taxon>Actinomycetota</taxon>
        <taxon>Actinomycetes</taxon>
        <taxon>Mycobacteriales</taxon>
        <taxon>Mycobacteriaceae</taxon>
        <taxon>Mycobacterium</taxon>
    </lineage>
</organism>
<keyword evidence="5 11" id="KW-0444">Lipid biosynthesis</keyword>
<feature type="domain" description="O-acyltransferase WSD1-like N-terminal" evidence="12">
    <location>
        <begin position="17"/>
        <end position="272"/>
    </location>
</feature>
<evidence type="ECO:0000256" key="11">
    <source>
        <dbReference type="RuleBase" id="RU361241"/>
    </source>
</evidence>
<dbReference type="GO" id="GO:0071731">
    <property type="term" value="P:response to nitric oxide"/>
    <property type="evidence" value="ECO:0007669"/>
    <property type="project" value="TreeGrafter"/>
</dbReference>
<dbReference type="GO" id="GO:0001666">
    <property type="term" value="P:response to hypoxia"/>
    <property type="evidence" value="ECO:0007669"/>
    <property type="project" value="TreeGrafter"/>
</dbReference>
<dbReference type="GO" id="GO:0004144">
    <property type="term" value="F:diacylglycerol O-acyltransferase activity"/>
    <property type="evidence" value="ECO:0007669"/>
    <property type="project" value="UniProtKB-EC"/>
</dbReference>
<dbReference type="InterPro" id="IPR004255">
    <property type="entry name" value="O-acyltransferase_WSD1_N"/>
</dbReference>
<dbReference type="Gene3D" id="3.30.559.10">
    <property type="entry name" value="Chloramphenicol acetyltransferase-like domain"/>
    <property type="match status" value="1"/>
</dbReference>
<evidence type="ECO:0000256" key="10">
    <source>
        <dbReference type="ARBA" id="ARBA00048109"/>
    </source>
</evidence>
<protein>
    <recommendedName>
        <fullName evidence="4 11">Diacylglycerol O-acyltransferase</fullName>
        <ecNumber evidence="4 11">2.3.1.20</ecNumber>
    </recommendedName>
</protein>
<name>A0A7I7P4H2_9MYCO</name>
<comment type="catalytic activity">
    <reaction evidence="10 11">
        <text>an acyl-CoA + a 1,2-diacyl-sn-glycerol = a triacyl-sn-glycerol + CoA</text>
        <dbReference type="Rhea" id="RHEA:10868"/>
        <dbReference type="ChEBI" id="CHEBI:17815"/>
        <dbReference type="ChEBI" id="CHEBI:57287"/>
        <dbReference type="ChEBI" id="CHEBI:58342"/>
        <dbReference type="ChEBI" id="CHEBI:64615"/>
        <dbReference type="EC" id="2.3.1.20"/>
    </reaction>
</comment>
<dbReference type="GO" id="GO:0005886">
    <property type="term" value="C:plasma membrane"/>
    <property type="evidence" value="ECO:0007669"/>
    <property type="project" value="TreeGrafter"/>
</dbReference>